<reference evidence="5 6" key="1">
    <citation type="submission" date="2023-10" db="EMBL/GenBank/DDBJ databases">
        <authorList>
            <person name="Robby Concha-Eloko"/>
            <person name="Pilar Barberan- Martinez"/>
            <person name="Rafael Sanjuan"/>
            <person name="Pilar Domingo-Calap"/>
        </authorList>
    </citation>
    <scope>NUCLEOTIDE SEQUENCE [LARGE SCALE GENOMIC DNA]</scope>
</reference>
<evidence type="ECO:0000256" key="3">
    <source>
        <dbReference type="ARBA" id="ARBA00022844"/>
    </source>
</evidence>
<sequence length="124" mass="13727">MDKSTSAWASAMVTEPDYVTMVTVTADGTTDQYEFNFPGDYLNRSDIKAYMLDEATAIRTDLTVTFVGPTLVKLTPAQPAGVKVTIYRDTPKELPLVDFTDGAMIEARNLDRNAKQCTCSTRRC</sequence>
<proteinExistence type="predicted"/>
<name>A0AAD2GR34_9CAUD</name>
<accession>A0AAD2GR34</accession>
<dbReference type="EMBL" id="OY757063">
    <property type="protein sequence ID" value="CAK1256818.1"/>
    <property type="molecule type" value="Genomic_DNA"/>
</dbReference>
<evidence type="ECO:0000256" key="1">
    <source>
        <dbReference type="ARBA" id="ARBA00004328"/>
    </source>
</evidence>
<dbReference type="Pfam" id="PF03906">
    <property type="entry name" value="Phage_T7_tail"/>
    <property type="match status" value="1"/>
</dbReference>
<dbReference type="InterPro" id="IPR005604">
    <property type="entry name" value="Phage_T7_tail_fibre-like_N"/>
</dbReference>
<feature type="domain" description="Bacteriophage T7 tail fibre protein-like N-terminal" evidence="4">
    <location>
        <begin position="20"/>
        <end position="114"/>
    </location>
</feature>
<evidence type="ECO:0000313" key="5">
    <source>
        <dbReference type="EMBL" id="CAK1256818.1"/>
    </source>
</evidence>
<organism evidence="5 6">
    <name type="scientific">Klebsiella phage vB_Kpl_K59PH2</name>
    <dbReference type="NCBI Taxonomy" id="3071671"/>
    <lineage>
        <taxon>Viruses</taxon>
        <taxon>Duplodnaviria</taxon>
        <taxon>Heunggongvirae</taxon>
        <taxon>Uroviricota</taxon>
        <taxon>Caudoviricetes</taxon>
        <taxon>Autographivirales</taxon>
        <taxon>Autonotataviridae</taxon>
        <taxon>Melnykvirinae</taxon>
        <taxon>Cullenvirus</taxon>
        <taxon>Cullenvirus K59PH2</taxon>
    </lineage>
</organism>
<keyword evidence="3" id="KW-0946">Virion</keyword>
<keyword evidence="6" id="KW-1185">Reference proteome</keyword>
<gene>
    <name evidence="5" type="ORF">K59PH2_LOCUS50</name>
</gene>
<dbReference type="Proteomes" id="UP001295833">
    <property type="component" value="Chromosome"/>
</dbReference>
<protein>
    <submittedName>
        <fullName evidence="5">Tail protein</fullName>
    </submittedName>
</protein>
<comment type="subcellular location">
    <subcellularLocation>
        <location evidence="1">Virion</location>
    </subcellularLocation>
</comment>
<evidence type="ECO:0000259" key="4">
    <source>
        <dbReference type="Pfam" id="PF03906"/>
    </source>
</evidence>
<evidence type="ECO:0000256" key="2">
    <source>
        <dbReference type="ARBA" id="ARBA00022732"/>
    </source>
</evidence>
<keyword evidence="2" id="KW-1227">Viral tail protein</keyword>
<evidence type="ECO:0000313" key="6">
    <source>
        <dbReference type="Proteomes" id="UP001295833"/>
    </source>
</evidence>
<dbReference type="GO" id="GO:0098015">
    <property type="term" value="C:virus tail"/>
    <property type="evidence" value="ECO:0007669"/>
    <property type="project" value="UniProtKB-KW"/>
</dbReference>